<gene>
    <name evidence="1" type="ORF">BpHYR1_010052</name>
</gene>
<keyword evidence="2" id="KW-1185">Reference proteome</keyword>
<reference evidence="1 2" key="1">
    <citation type="journal article" date="2018" name="Sci. Rep.">
        <title>Genomic signatures of local adaptation to the degree of environmental predictability in rotifers.</title>
        <authorList>
            <person name="Franch-Gras L."/>
            <person name="Hahn C."/>
            <person name="Garcia-Roger E.M."/>
            <person name="Carmona M.J."/>
            <person name="Serra M."/>
            <person name="Gomez A."/>
        </authorList>
    </citation>
    <scope>NUCLEOTIDE SEQUENCE [LARGE SCALE GENOMIC DNA]</scope>
    <source>
        <strain evidence="1">HYR1</strain>
    </source>
</reference>
<dbReference type="Proteomes" id="UP000276133">
    <property type="component" value="Unassembled WGS sequence"/>
</dbReference>
<evidence type="ECO:0000313" key="1">
    <source>
        <dbReference type="EMBL" id="RNA20029.1"/>
    </source>
</evidence>
<sequence>MSIFSFFIKISHFITKNTELKSYFSNQNVEVSATGQELLLIKIKKSEIKEKIWKYLTFFSTLEEKENTISLIKSRATTSVAMMKILHLNQVNEKFLVWIKAKTVKALNGPGAILALKDSIVMRLTKNKTFFKNFEILNNR</sequence>
<proteinExistence type="predicted"/>
<organism evidence="1 2">
    <name type="scientific">Brachionus plicatilis</name>
    <name type="common">Marine rotifer</name>
    <name type="synonym">Brachionus muelleri</name>
    <dbReference type="NCBI Taxonomy" id="10195"/>
    <lineage>
        <taxon>Eukaryota</taxon>
        <taxon>Metazoa</taxon>
        <taxon>Spiralia</taxon>
        <taxon>Gnathifera</taxon>
        <taxon>Rotifera</taxon>
        <taxon>Eurotatoria</taxon>
        <taxon>Monogononta</taxon>
        <taxon>Pseudotrocha</taxon>
        <taxon>Ploima</taxon>
        <taxon>Brachionidae</taxon>
        <taxon>Brachionus</taxon>
    </lineage>
</organism>
<name>A0A3M7R982_BRAPC</name>
<comment type="caution">
    <text evidence="1">The sequence shown here is derived from an EMBL/GenBank/DDBJ whole genome shotgun (WGS) entry which is preliminary data.</text>
</comment>
<dbReference type="EMBL" id="REGN01003930">
    <property type="protein sequence ID" value="RNA20029.1"/>
    <property type="molecule type" value="Genomic_DNA"/>
</dbReference>
<evidence type="ECO:0000313" key="2">
    <source>
        <dbReference type="Proteomes" id="UP000276133"/>
    </source>
</evidence>
<dbReference type="AlphaFoldDB" id="A0A3M7R982"/>
<accession>A0A3M7R982</accession>
<protein>
    <submittedName>
        <fullName evidence="1">Uncharacterized protein</fullName>
    </submittedName>
</protein>